<dbReference type="PANTHER" id="PTHR33121">
    <property type="entry name" value="CYCLIC DI-GMP PHOSPHODIESTERASE PDEF"/>
    <property type="match status" value="1"/>
</dbReference>
<comment type="caution">
    <text evidence="2">The sequence shown here is derived from an EMBL/GenBank/DDBJ whole genome shotgun (WGS) entry which is preliminary data.</text>
</comment>
<evidence type="ECO:0000313" key="2">
    <source>
        <dbReference type="EMBL" id="PYD77338.1"/>
    </source>
</evidence>
<evidence type="ECO:0000259" key="1">
    <source>
        <dbReference type="PROSITE" id="PS50883"/>
    </source>
</evidence>
<dbReference type="OrthoDB" id="9793210at2"/>
<dbReference type="CDD" id="cd01948">
    <property type="entry name" value="EAL"/>
    <property type="match status" value="1"/>
</dbReference>
<dbReference type="Proteomes" id="UP000247814">
    <property type="component" value="Unassembled WGS sequence"/>
</dbReference>
<dbReference type="SUPFAM" id="SSF141868">
    <property type="entry name" value="EAL domain-like"/>
    <property type="match status" value="1"/>
</dbReference>
<gene>
    <name evidence="2" type="ORF">CFR77_15690</name>
</gene>
<feature type="domain" description="EAL" evidence="1">
    <location>
        <begin position="1"/>
        <end position="186"/>
    </location>
</feature>
<accession>A0A318QJ07</accession>
<feature type="non-terminal residue" evidence="2">
    <location>
        <position position="186"/>
    </location>
</feature>
<dbReference type="AlphaFoldDB" id="A0A318QJ07"/>
<dbReference type="InterPro" id="IPR050706">
    <property type="entry name" value="Cyclic-di-GMP_PDE-like"/>
</dbReference>
<dbReference type="EMBL" id="NKUA01000077">
    <property type="protein sequence ID" value="PYD77338.1"/>
    <property type="molecule type" value="Genomic_DNA"/>
</dbReference>
<dbReference type="Pfam" id="PF00563">
    <property type="entry name" value="EAL"/>
    <property type="match status" value="1"/>
</dbReference>
<name>A0A318QJ07_9PROT</name>
<dbReference type="InterPro" id="IPR001633">
    <property type="entry name" value="EAL_dom"/>
</dbReference>
<dbReference type="RefSeq" id="WP_146220245.1">
    <property type="nucleotide sequence ID" value="NZ_NKUA01000077.1"/>
</dbReference>
<dbReference type="PANTHER" id="PTHR33121:SF71">
    <property type="entry name" value="OXYGEN SENSOR PROTEIN DOSP"/>
    <property type="match status" value="1"/>
</dbReference>
<organism evidence="2 3">
    <name type="scientific">Komagataeibacter sucrofermentans</name>
    <dbReference type="NCBI Taxonomy" id="1053551"/>
    <lineage>
        <taxon>Bacteria</taxon>
        <taxon>Pseudomonadati</taxon>
        <taxon>Pseudomonadota</taxon>
        <taxon>Alphaproteobacteria</taxon>
        <taxon>Acetobacterales</taxon>
        <taxon>Acetobacteraceae</taxon>
        <taxon>Komagataeibacter</taxon>
    </lineage>
</organism>
<reference evidence="2 3" key="1">
    <citation type="submission" date="2017-07" db="EMBL/GenBank/DDBJ databases">
        <title>A draft genome sequence of Komagataeibacter sucrofermentans LMG 18788.</title>
        <authorList>
            <person name="Skraban J."/>
            <person name="Cleenwerck I."/>
            <person name="Vandamme P."/>
            <person name="Trcek J."/>
        </authorList>
    </citation>
    <scope>NUCLEOTIDE SEQUENCE [LARGE SCALE GENOMIC DNA]</scope>
    <source>
        <strain evidence="2 3">LMG 18788</strain>
    </source>
</reference>
<feature type="non-terminal residue" evidence="2">
    <location>
        <position position="1"/>
    </location>
</feature>
<dbReference type="Gene3D" id="3.20.20.450">
    <property type="entry name" value="EAL domain"/>
    <property type="match status" value="1"/>
</dbReference>
<proteinExistence type="predicted"/>
<dbReference type="SMART" id="SM00052">
    <property type="entry name" value="EAL"/>
    <property type="match status" value="1"/>
</dbReference>
<protein>
    <submittedName>
        <fullName evidence="2">C-di-GMP phosphodiesterase</fullName>
    </submittedName>
</protein>
<evidence type="ECO:0000313" key="3">
    <source>
        <dbReference type="Proteomes" id="UP000247814"/>
    </source>
</evidence>
<keyword evidence="3" id="KW-1185">Reference proteome</keyword>
<dbReference type="InterPro" id="IPR035919">
    <property type="entry name" value="EAL_sf"/>
</dbReference>
<dbReference type="GO" id="GO:0071111">
    <property type="term" value="F:cyclic-guanylate-specific phosphodiesterase activity"/>
    <property type="evidence" value="ECO:0007669"/>
    <property type="project" value="InterPro"/>
</dbReference>
<sequence length="186" mass="20808">ALSRWHHPHLGNIFPSRFIAVAEETGQIEAIGRWSLLEACRQIVKWDRDGVHVPTVAVNLSAVHFRNRALPEHIAALLKDHNLKPARLTVEITESVMMDNSRDTEEVLQSIRNIGCGLSMDDFGTGYSSLSRLTRLPLTEIKIDRSFINDFEYDTNAQAVTMAVIGIGSRLGMTVVTEGVETEQQR</sequence>
<dbReference type="PROSITE" id="PS50883">
    <property type="entry name" value="EAL"/>
    <property type="match status" value="1"/>
</dbReference>